<dbReference type="EMBL" id="QQNB01000001">
    <property type="protein sequence ID" value="RDE07170.1"/>
    <property type="molecule type" value="Genomic_DNA"/>
</dbReference>
<dbReference type="GO" id="GO:0016787">
    <property type="term" value="F:hydrolase activity"/>
    <property type="evidence" value="ECO:0007669"/>
    <property type="project" value="UniProtKB-KW"/>
</dbReference>
<evidence type="ECO:0000259" key="8">
    <source>
        <dbReference type="PROSITE" id="PS51462"/>
    </source>
</evidence>
<feature type="domain" description="Nudix hydrolase" evidence="8">
    <location>
        <begin position="29"/>
        <end position="161"/>
    </location>
</feature>
<evidence type="ECO:0000256" key="2">
    <source>
        <dbReference type="ARBA" id="ARBA00001946"/>
    </source>
</evidence>
<comment type="caution">
    <text evidence="9">The sequence shown here is derived from an EMBL/GenBank/DDBJ whole genome shotgun (WGS) entry which is preliminary data.</text>
</comment>
<evidence type="ECO:0000313" key="10">
    <source>
        <dbReference type="Proteomes" id="UP000253918"/>
    </source>
</evidence>
<evidence type="ECO:0000256" key="5">
    <source>
        <dbReference type="ARBA" id="ARBA00022801"/>
    </source>
</evidence>
<dbReference type="PROSITE" id="PS51462">
    <property type="entry name" value="NUDIX"/>
    <property type="match status" value="1"/>
</dbReference>
<proteinExistence type="inferred from homology"/>
<evidence type="ECO:0000256" key="6">
    <source>
        <dbReference type="ARBA" id="ARBA00032162"/>
    </source>
</evidence>
<dbReference type="GO" id="GO:0006753">
    <property type="term" value="P:nucleoside phosphate metabolic process"/>
    <property type="evidence" value="ECO:0007669"/>
    <property type="project" value="TreeGrafter"/>
</dbReference>
<evidence type="ECO:0000256" key="3">
    <source>
        <dbReference type="ARBA" id="ARBA00007275"/>
    </source>
</evidence>
<keyword evidence="5 9" id="KW-0378">Hydrolase</keyword>
<dbReference type="OrthoDB" id="9794310at2"/>
<evidence type="ECO:0000256" key="4">
    <source>
        <dbReference type="ARBA" id="ARBA00016377"/>
    </source>
</evidence>
<dbReference type="Proteomes" id="UP000253918">
    <property type="component" value="Unassembled WGS sequence"/>
</dbReference>
<dbReference type="Pfam" id="PF00293">
    <property type="entry name" value="NUDIX"/>
    <property type="match status" value="1"/>
</dbReference>
<dbReference type="Gene3D" id="3.90.79.10">
    <property type="entry name" value="Nucleoside Triphosphate Pyrophosphohydrolase"/>
    <property type="match status" value="1"/>
</dbReference>
<dbReference type="RefSeq" id="WP_114686750.1">
    <property type="nucleotide sequence ID" value="NZ_QQNB01000001.1"/>
</dbReference>
<comment type="catalytic activity">
    <reaction evidence="1">
        <text>GDP-alpha-D-mannose + H2O = alpha-D-mannose 1-phosphate + GMP + 2 H(+)</text>
        <dbReference type="Rhea" id="RHEA:27978"/>
        <dbReference type="ChEBI" id="CHEBI:15377"/>
        <dbReference type="ChEBI" id="CHEBI:15378"/>
        <dbReference type="ChEBI" id="CHEBI:57527"/>
        <dbReference type="ChEBI" id="CHEBI:58115"/>
        <dbReference type="ChEBI" id="CHEBI:58409"/>
    </reaction>
</comment>
<dbReference type="PANTHER" id="PTHR11839">
    <property type="entry name" value="UDP/ADP-SUGAR PYROPHOSPHATASE"/>
    <property type="match status" value="1"/>
</dbReference>
<evidence type="ECO:0000256" key="1">
    <source>
        <dbReference type="ARBA" id="ARBA00000847"/>
    </source>
</evidence>
<sequence length="171" mass="18644">MTDTPEPVWEGKYLKVLKQGTWEYAGRTRGIQAAAIIAIHQGQLILIDQFRVPLGRRTLELPAGLVGDETEGESVEASAARELEEETGYRAERIEQLGFFHASPGMVSEGFTLVRAHGLTRTGDGGGVEGEGITVHHVLLAEIPAYIEARRAEGMAIDVKLLLFLSSTFLD</sequence>
<reference evidence="9 10" key="1">
    <citation type="submission" date="2018-07" db="EMBL/GenBank/DDBJ databases">
        <title>a novel species of Sphingomonas isolated from the rhizosphere soil of Araceae plant.</title>
        <authorList>
            <person name="Zhiyong W."/>
            <person name="Qinglan Z."/>
            <person name="Zhiwei F."/>
            <person name="Ding X."/>
            <person name="Gejiao W."/>
            <person name="Shixue Z."/>
        </authorList>
    </citation>
    <scope>NUCLEOTIDE SEQUENCE [LARGE SCALE GENOMIC DNA]</scope>
    <source>
        <strain evidence="9 10">WZY 27</strain>
    </source>
</reference>
<dbReference type="InterPro" id="IPR015797">
    <property type="entry name" value="NUDIX_hydrolase-like_dom_sf"/>
</dbReference>
<dbReference type="InterPro" id="IPR000086">
    <property type="entry name" value="NUDIX_hydrolase_dom"/>
</dbReference>
<dbReference type="AlphaFoldDB" id="A0A369W1E3"/>
<dbReference type="SUPFAM" id="SSF55811">
    <property type="entry name" value="Nudix"/>
    <property type="match status" value="1"/>
</dbReference>
<dbReference type="CDD" id="cd03424">
    <property type="entry name" value="NUDIX_ADPRase_Nudt5_UGPPase_Nudt14"/>
    <property type="match status" value="1"/>
</dbReference>
<comment type="cofactor">
    <cofactor evidence="2">
        <name>Mg(2+)</name>
        <dbReference type="ChEBI" id="CHEBI:18420"/>
    </cofactor>
</comment>
<name>A0A369W1E3_9SPHN</name>
<organism evidence="9 10">
    <name type="scientific">Sphingomonas aracearum</name>
    <dbReference type="NCBI Taxonomy" id="2283317"/>
    <lineage>
        <taxon>Bacteria</taxon>
        <taxon>Pseudomonadati</taxon>
        <taxon>Pseudomonadota</taxon>
        <taxon>Alphaproteobacteria</taxon>
        <taxon>Sphingomonadales</taxon>
        <taxon>Sphingomonadaceae</taxon>
        <taxon>Sphingomonas</taxon>
    </lineage>
</organism>
<accession>A0A369W1E3</accession>
<gene>
    <name evidence="9" type="ORF">DVW87_05885</name>
</gene>
<dbReference type="GO" id="GO:0019693">
    <property type="term" value="P:ribose phosphate metabolic process"/>
    <property type="evidence" value="ECO:0007669"/>
    <property type="project" value="TreeGrafter"/>
</dbReference>
<dbReference type="PANTHER" id="PTHR11839:SF18">
    <property type="entry name" value="NUDIX HYDROLASE DOMAIN-CONTAINING PROTEIN"/>
    <property type="match status" value="1"/>
</dbReference>
<comment type="similarity">
    <text evidence="3">Belongs to the Nudix hydrolase family. NudK subfamily.</text>
</comment>
<evidence type="ECO:0000313" key="9">
    <source>
        <dbReference type="EMBL" id="RDE07170.1"/>
    </source>
</evidence>
<protein>
    <recommendedName>
        <fullName evidence="4">GDP-mannose pyrophosphatase</fullName>
    </recommendedName>
    <alternativeName>
        <fullName evidence="6">GDP-mannose hydrolase</fullName>
    </alternativeName>
    <alternativeName>
        <fullName evidence="7">GDPMK</fullName>
    </alternativeName>
</protein>
<keyword evidence="10" id="KW-1185">Reference proteome</keyword>
<evidence type="ECO:0000256" key="7">
    <source>
        <dbReference type="ARBA" id="ARBA00032272"/>
    </source>
</evidence>